<dbReference type="Proteomes" id="UP001303046">
    <property type="component" value="Unassembled WGS sequence"/>
</dbReference>
<organism evidence="1 2">
    <name type="scientific">Necator americanus</name>
    <name type="common">Human hookworm</name>
    <dbReference type="NCBI Taxonomy" id="51031"/>
    <lineage>
        <taxon>Eukaryota</taxon>
        <taxon>Metazoa</taxon>
        <taxon>Ecdysozoa</taxon>
        <taxon>Nematoda</taxon>
        <taxon>Chromadorea</taxon>
        <taxon>Rhabditida</taxon>
        <taxon>Rhabditina</taxon>
        <taxon>Rhabditomorpha</taxon>
        <taxon>Strongyloidea</taxon>
        <taxon>Ancylostomatidae</taxon>
        <taxon>Bunostominae</taxon>
        <taxon>Necator</taxon>
    </lineage>
</organism>
<gene>
    <name evidence="1" type="primary">Necator_chrIII.g13083</name>
    <name evidence="1" type="ORF">RB195_012316</name>
</gene>
<evidence type="ECO:0000313" key="2">
    <source>
        <dbReference type="Proteomes" id="UP001303046"/>
    </source>
</evidence>
<dbReference type="EMBL" id="JAVFWL010000003">
    <property type="protein sequence ID" value="KAK6746128.1"/>
    <property type="molecule type" value="Genomic_DNA"/>
</dbReference>
<proteinExistence type="predicted"/>
<reference evidence="1 2" key="1">
    <citation type="submission" date="2023-08" db="EMBL/GenBank/DDBJ databases">
        <title>A Necator americanus chromosomal reference genome.</title>
        <authorList>
            <person name="Ilik V."/>
            <person name="Petrzelkova K.J."/>
            <person name="Pardy F."/>
            <person name="Fuh T."/>
            <person name="Niatou-Singa F.S."/>
            <person name="Gouil Q."/>
            <person name="Baker L."/>
            <person name="Ritchie M.E."/>
            <person name="Jex A.R."/>
            <person name="Gazzola D."/>
            <person name="Li H."/>
            <person name="Toshio Fujiwara R."/>
            <person name="Zhan B."/>
            <person name="Aroian R.V."/>
            <person name="Pafco B."/>
            <person name="Schwarz E.M."/>
        </authorList>
    </citation>
    <scope>NUCLEOTIDE SEQUENCE [LARGE SCALE GENOMIC DNA]</scope>
    <source>
        <strain evidence="1 2">Aroian</strain>
        <tissue evidence="1">Whole animal</tissue>
    </source>
</reference>
<name>A0ABR1D6I9_NECAM</name>
<evidence type="ECO:0000313" key="1">
    <source>
        <dbReference type="EMBL" id="KAK6746128.1"/>
    </source>
</evidence>
<keyword evidence="2" id="KW-1185">Reference proteome</keyword>
<sequence length="127" mass="14954">MPVVASITNEVKLRVYLSAIRPIVTYGSEAWAIQSTLMEELDCMERKLCRRLVGYFWLRVCHHEYLYAEIDVVWRRITCGRHQHLALPWKVATENRLRFFGHIPRRPADPFVQHVVRSLSGSTEVLY</sequence>
<protein>
    <submittedName>
        <fullName evidence="1">Uncharacterized protein</fullName>
    </submittedName>
</protein>
<comment type="caution">
    <text evidence="1">The sequence shown here is derived from an EMBL/GenBank/DDBJ whole genome shotgun (WGS) entry which is preliminary data.</text>
</comment>
<accession>A0ABR1D6I9</accession>